<evidence type="ECO:0000259" key="10">
    <source>
        <dbReference type="PROSITE" id="PS50157"/>
    </source>
</evidence>
<evidence type="ECO:0000313" key="12">
    <source>
        <dbReference type="Proteomes" id="UP000759131"/>
    </source>
</evidence>
<feature type="compositionally biased region" description="Basic and acidic residues" evidence="9">
    <location>
        <begin position="444"/>
        <end position="454"/>
    </location>
</feature>
<reference evidence="11" key="1">
    <citation type="submission" date="2020-11" db="EMBL/GenBank/DDBJ databases">
        <authorList>
            <person name="Tran Van P."/>
        </authorList>
    </citation>
    <scope>NUCLEOTIDE SEQUENCE</scope>
</reference>
<feature type="compositionally biased region" description="Acidic residues" evidence="9">
    <location>
        <begin position="223"/>
        <end position="240"/>
    </location>
</feature>
<feature type="region of interest" description="Disordered" evidence="9">
    <location>
        <begin position="384"/>
        <end position="421"/>
    </location>
</feature>
<evidence type="ECO:0000256" key="9">
    <source>
        <dbReference type="SAM" id="MobiDB-lite"/>
    </source>
</evidence>
<feature type="region of interest" description="Disordered" evidence="9">
    <location>
        <begin position="440"/>
        <end position="478"/>
    </location>
</feature>
<dbReference type="AlphaFoldDB" id="A0A7R9L4A0"/>
<evidence type="ECO:0000256" key="1">
    <source>
        <dbReference type="ARBA" id="ARBA00004123"/>
    </source>
</evidence>
<dbReference type="PROSITE" id="PS00028">
    <property type="entry name" value="ZINC_FINGER_C2H2_1"/>
    <property type="match status" value="4"/>
</dbReference>
<evidence type="ECO:0000313" key="11">
    <source>
        <dbReference type="EMBL" id="CAD7634703.1"/>
    </source>
</evidence>
<name>A0A7R9L4A0_9ACAR</name>
<evidence type="ECO:0000256" key="6">
    <source>
        <dbReference type="ARBA" id="ARBA00023163"/>
    </source>
</evidence>
<dbReference type="PROSITE" id="PS50157">
    <property type="entry name" value="ZINC_FINGER_C2H2_2"/>
    <property type="match status" value="3"/>
</dbReference>
<dbReference type="SMART" id="SM00355">
    <property type="entry name" value="ZnF_C2H2"/>
    <property type="match status" value="5"/>
</dbReference>
<keyword evidence="5" id="KW-0805">Transcription regulation</keyword>
<dbReference type="InterPro" id="IPR051061">
    <property type="entry name" value="Zinc_finger_trans_reg"/>
</dbReference>
<organism evidence="11">
    <name type="scientific">Medioppia subpectinata</name>
    <dbReference type="NCBI Taxonomy" id="1979941"/>
    <lineage>
        <taxon>Eukaryota</taxon>
        <taxon>Metazoa</taxon>
        <taxon>Ecdysozoa</taxon>
        <taxon>Arthropoda</taxon>
        <taxon>Chelicerata</taxon>
        <taxon>Arachnida</taxon>
        <taxon>Acari</taxon>
        <taxon>Acariformes</taxon>
        <taxon>Sarcoptiformes</taxon>
        <taxon>Oribatida</taxon>
        <taxon>Brachypylina</taxon>
        <taxon>Oppioidea</taxon>
        <taxon>Oppiidae</taxon>
        <taxon>Medioppia</taxon>
    </lineage>
</organism>
<keyword evidence="3 8" id="KW-0863">Zinc-finger</keyword>
<dbReference type="EMBL" id="CAJPIZ010015177">
    <property type="protein sequence ID" value="CAG2115133.1"/>
    <property type="molecule type" value="Genomic_DNA"/>
</dbReference>
<protein>
    <recommendedName>
        <fullName evidence="10">C2H2-type domain-containing protein</fullName>
    </recommendedName>
</protein>
<dbReference type="GO" id="GO:0005634">
    <property type="term" value="C:nucleus"/>
    <property type="evidence" value="ECO:0007669"/>
    <property type="project" value="UniProtKB-SubCell"/>
</dbReference>
<dbReference type="GO" id="GO:0008270">
    <property type="term" value="F:zinc ion binding"/>
    <property type="evidence" value="ECO:0007669"/>
    <property type="project" value="UniProtKB-KW"/>
</dbReference>
<evidence type="ECO:0000256" key="4">
    <source>
        <dbReference type="ARBA" id="ARBA00022833"/>
    </source>
</evidence>
<dbReference type="InterPro" id="IPR013087">
    <property type="entry name" value="Znf_C2H2_type"/>
</dbReference>
<keyword evidence="6" id="KW-0804">Transcription</keyword>
<feature type="compositionally biased region" description="Gly residues" evidence="9">
    <location>
        <begin position="307"/>
        <end position="316"/>
    </location>
</feature>
<keyword evidence="7" id="KW-0539">Nucleus</keyword>
<evidence type="ECO:0000256" key="7">
    <source>
        <dbReference type="ARBA" id="ARBA00023242"/>
    </source>
</evidence>
<evidence type="ECO:0000256" key="2">
    <source>
        <dbReference type="ARBA" id="ARBA00022723"/>
    </source>
</evidence>
<evidence type="ECO:0000256" key="8">
    <source>
        <dbReference type="PROSITE-ProRule" id="PRU00042"/>
    </source>
</evidence>
<dbReference type="Gene3D" id="3.30.160.60">
    <property type="entry name" value="Classic Zinc Finger"/>
    <property type="match status" value="2"/>
</dbReference>
<keyword evidence="12" id="KW-1185">Reference proteome</keyword>
<accession>A0A7R9L4A0</accession>
<feature type="domain" description="C2H2-type" evidence="10">
    <location>
        <begin position="280"/>
        <end position="310"/>
    </location>
</feature>
<dbReference type="OrthoDB" id="9998363at2759"/>
<comment type="subcellular location">
    <subcellularLocation>
        <location evidence="1">Nucleus</location>
    </subcellularLocation>
</comment>
<proteinExistence type="predicted"/>
<gene>
    <name evidence="11" type="ORF">OSB1V03_LOCUS15098</name>
</gene>
<keyword evidence="2" id="KW-0479">Metal-binding</keyword>
<sequence length="494" mass="54607">MGYKERYEKESADCRRLRRRLLSLRSLLTIGDQKLATVSAAFELSQKLVQHLKTENQLLRSTVDDSHELMAHPLSVVEQPLAMMAATTAPMTMTATTTTAPMTPTVGSAALAGGGCDTGVPMAVSGQAIVGTEHSSSDNTPKTLAIDIDAMSDANPDMSIESIPTTDEKGIFSCDLIANQYEEEIRELREDLDLLCLLTVHEIRVTHEDQINAKSHLILTSDEESAEEEAMAAEDMDVDGDEKSSAKSRNKCRICGRKFDSEPSLDAHCKLHKTFDGQQVRCAEDMCGHQFDTNHELRDHLKRVHLGRGGGGGGPATTGRPNSNTPKAFECKECPTKRFPSMQSLRLHQKSVHNMISWFKCKFSGCDEKFEKPLELKAHEAKHRKDHTVIDFRQPKKPALNSVDKKPKSPDSPAPAAAPETPKVIYRCKHDGCTAVYKTKRNLAKHEEKPHLKSPDGGGGDTKTSPTITGTKDPKSQRELLEMFFAFQKKKTET</sequence>
<feature type="region of interest" description="Disordered" evidence="9">
    <location>
        <begin position="304"/>
        <end position="329"/>
    </location>
</feature>
<dbReference type="GO" id="GO:0006357">
    <property type="term" value="P:regulation of transcription by RNA polymerase II"/>
    <property type="evidence" value="ECO:0007669"/>
    <property type="project" value="TreeGrafter"/>
</dbReference>
<feature type="domain" description="C2H2-type" evidence="10">
    <location>
        <begin position="250"/>
        <end position="272"/>
    </location>
</feature>
<dbReference type="Proteomes" id="UP000759131">
    <property type="component" value="Unassembled WGS sequence"/>
</dbReference>
<evidence type="ECO:0000256" key="3">
    <source>
        <dbReference type="ARBA" id="ARBA00022771"/>
    </source>
</evidence>
<feature type="domain" description="C2H2-type" evidence="10">
    <location>
        <begin position="359"/>
        <end position="388"/>
    </location>
</feature>
<evidence type="ECO:0000256" key="5">
    <source>
        <dbReference type="ARBA" id="ARBA00023015"/>
    </source>
</evidence>
<dbReference type="PANTHER" id="PTHR46179:SF13">
    <property type="entry name" value="C2H2-TYPE DOMAIN-CONTAINING PROTEIN"/>
    <property type="match status" value="1"/>
</dbReference>
<dbReference type="EMBL" id="OC869752">
    <property type="protein sequence ID" value="CAD7634703.1"/>
    <property type="molecule type" value="Genomic_DNA"/>
</dbReference>
<feature type="region of interest" description="Disordered" evidence="9">
    <location>
        <begin position="223"/>
        <end position="244"/>
    </location>
</feature>
<dbReference type="PANTHER" id="PTHR46179">
    <property type="entry name" value="ZINC FINGER PROTEIN"/>
    <property type="match status" value="1"/>
</dbReference>
<keyword evidence="4" id="KW-0862">Zinc</keyword>